<organism evidence="4 5">
    <name type="scientific">Pseudomonas maioricensis</name>
    <dbReference type="NCBI Taxonomy" id="1766623"/>
    <lineage>
        <taxon>Bacteria</taxon>
        <taxon>Pseudomonadati</taxon>
        <taxon>Pseudomonadota</taxon>
        <taxon>Gammaproteobacteria</taxon>
        <taxon>Pseudomonadales</taxon>
        <taxon>Pseudomonadaceae</taxon>
        <taxon>Pseudomonas</taxon>
    </lineage>
</organism>
<evidence type="ECO:0000256" key="2">
    <source>
        <dbReference type="PROSITE-ProRule" id="PRU00169"/>
    </source>
</evidence>
<dbReference type="InterPro" id="IPR001789">
    <property type="entry name" value="Sig_transdc_resp-reg_receiver"/>
</dbReference>
<accession>A0ABS9ZM09</accession>
<dbReference type="PROSITE" id="PS50110">
    <property type="entry name" value="RESPONSE_REGULATORY"/>
    <property type="match status" value="1"/>
</dbReference>
<dbReference type="PANTHER" id="PTHR44591">
    <property type="entry name" value="STRESS RESPONSE REGULATOR PROTEIN 1"/>
    <property type="match status" value="1"/>
</dbReference>
<proteinExistence type="predicted"/>
<dbReference type="Pfam" id="PF00072">
    <property type="entry name" value="Response_reg"/>
    <property type="match status" value="1"/>
</dbReference>
<name>A0ABS9ZM09_9PSED</name>
<dbReference type="PANTHER" id="PTHR44591:SF25">
    <property type="entry name" value="CHEMOTAXIS TWO-COMPONENT RESPONSE REGULATOR"/>
    <property type="match status" value="1"/>
</dbReference>
<evidence type="ECO:0000259" key="3">
    <source>
        <dbReference type="PROSITE" id="PS50110"/>
    </source>
</evidence>
<gene>
    <name evidence="4" type="ORF">AUC61_15240</name>
</gene>
<feature type="modified residue" description="4-aspartylphosphate" evidence="2">
    <location>
        <position position="55"/>
    </location>
</feature>
<feature type="domain" description="Response regulatory" evidence="3">
    <location>
        <begin position="6"/>
        <end position="120"/>
    </location>
</feature>
<dbReference type="SUPFAM" id="SSF52172">
    <property type="entry name" value="CheY-like"/>
    <property type="match status" value="1"/>
</dbReference>
<dbReference type="EMBL" id="LOHG01000009">
    <property type="protein sequence ID" value="MCI8210888.1"/>
    <property type="molecule type" value="Genomic_DNA"/>
</dbReference>
<evidence type="ECO:0000313" key="5">
    <source>
        <dbReference type="Proteomes" id="UP001320513"/>
    </source>
</evidence>
<evidence type="ECO:0000256" key="1">
    <source>
        <dbReference type="ARBA" id="ARBA00022553"/>
    </source>
</evidence>
<keyword evidence="1 2" id="KW-0597">Phosphoprotein</keyword>
<dbReference type="RefSeq" id="WP_243247106.1">
    <property type="nucleotide sequence ID" value="NZ_LOHG01000009.1"/>
</dbReference>
<dbReference type="InterPro" id="IPR050595">
    <property type="entry name" value="Bact_response_regulator"/>
</dbReference>
<protein>
    <recommendedName>
        <fullName evidence="3">Response regulatory domain-containing protein</fullName>
    </recommendedName>
</protein>
<sequence length="125" mass="13605">MSIPLTISIVDDDESVRIAIDSLVRSVGYHSALFSSPLDFLGSASRASSACLITDVQMPDMSGLELQDRLNEQGSQIPIIFITAFPEKPIEKRALDAGAKAFLTKPFCGKTMLEHIENAVNSRVH</sequence>
<dbReference type="Gene3D" id="3.40.50.2300">
    <property type="match status" value="1"/>
</dbReference>
<evidence type="ECO:0000313" key="4">
    <source>
        <dbReference type="EMBL" id="MCI8210888.1"/>
    </source>
</evidence>
<keyword evidence="5" id="KW-1185">Reference proteome</keyword>
<dbReference type="Proteomes" id="UP001320513">
    <property type="component" value="Unassembled WGS sequence"/>
</dbReference>
<dbReference type="InterPro" id="IPR011006">
    <property type="entry name" value="CheY-like_superfamily"/>
</dbReference>
<reference evidence="4 5" key="1">
    <citation type="submission" date="2015-12" db="EMBL/GenBank/DDBJ databases">
        <title>Phylogenomics in the description of a new species in the Pseudomonas syringae group.</title>
        <authorList>
            <person name="Busquets A."/>
            <person name="Gomila M."/>
            <person name="Beiki F."/>
            <person name="Rahimian H."/>
            <person name="Mulet M."/>
            <person name="Sanchez D."/>
            <person name="Garcia-Valdes E."/>
            <person name="Lalucat J."/>
        </authorList>
    </citation>
    <scope>NUCLEOTIDE SEQUENCE [LARGE SCALE GENOMIC DNA]</scope>
    <source>
        <strain evidence="4 5">S25</strain>
    </source>
</reference>
<dbReference type="SMART" id="SM00448">
    <property type="entry name" value="REC"/>
    <property type="match status" value="1"/>
</dbReference>
<comment type="caution">
    <text evidence="4">The sequence shown here is derived from an EMBL/GenBank/DDBJ whole genome shotgun (WGS) entry which is preliminary data.</text>
</comment>